<reference evidence="1" key="1">
    <citation type="submission" date="2017-07" db="EMBL/GenBank/DDBJ databases">
        <title>Taro Niue Genome Assembly and Annotation.</title>
        <authorList>
            <person name="Atibalentja N."/>
            <person name="Keating K."/>
            <person name="Fields C.J."/>
        </authorList>
    </citation>
    <scope>NUCLEOTIDE SEQUENCE</scope>
    <source>
        <strain evidence="1">Niue_2</strain>
        <tissue evidence="1">Leaf</tissue>
    </source>
</reference>
<keyword evidence="2" id="KW-1185">Reference proteome</keyword>
<gene>
    <name evidence="1" type="ORF">Taro_053922</name>
</gene>
<dbReference type="EMBL" id="NMUH01010332">
    <property type="protein sequence ID" value="MQM20893.1"/>
    <property type="molecule type" value="Genomic_DNA"/>
</dbReference>
<evidence type="ECO:0000313" key="1">
    <source>
        <dbReference type="EMBL" id="MQM20893.1"/>
    </source>
</evidence>
<comment type="caution">
    <text evidence="1">The sequence shown here is derived from an EMBL/GenBank/DDBJ whole genome shotgun (WGS) entry which is preliminary data.</text>
</comment>
<proteinExistence type="predicted"/>
<evidence type="ECO:0000313" key="2">
    <source>
        <dbReference type="Proteomes" id="UP000652761"/>
    </source>
</evidence>
<sequence length="103" mass="11357">MSSERARRLAPLAGSYAFGGEHLRGEMSPCLRWSSRLIATRRHPPEKSLQTRSEVALAGVAAELVAGKVDSAGTALVFWAEELVTRGCTVRPLHQMIEQQREK</sequence>
<organism evidence="1 2">
    <name type="scientific">Colocasia esculenta</name>
    <name type="common">Wild taro</name>
    <name type="synonym">Arum esculentum</name>
    <dbReference type="NCBI Taxonomy" id="4460"/>
    <lineage>
        <taxon>Eukaryota</taxon>
        <taxon>Viridiplantae</taxon>
        <taxon>Streptophyta</taxon>
        <taxon>Embryophyta</taxon>
        <taxon>Tracheophyta</taxon>
        <taxon>Spermatophyta</taxon>
        <taxon>Magnoliopsida</taxon>
        <taxon>Liliopsida</taxon>
        <taxon>Araceae</taxon>
        <taxon>Aroideae</taxon>
        <taxon>Colocasieae</taxon>
        <taxon>Colocasia</taxon>
    </lineage>
</organism>
<dbReference type="Proteomes" id="UP000652761">
    <property type="component" value="Unassembled WGS sequence"/>
</dbReference>
<dbReference type="AlphaFoldDB" id="A0A843XNZ3"/>
<protein>
    <submittedName>
        <fullName evidence="1">Uncharacterized protein</fullName>
    </submittedName>
</protein>
<name>A0A843XNZ3_COLES</name>
<accession>A0A843XNZ3</accession>